<sequence length="165" mass="18452">MTVLAENDLEFDFSSAMEAIIFDDDTLHNPSTIKRVDFIAEFNDRFIFLEVKDPDMPGVANPEAFKKKLLTGNLIPDLAGKYRDSSWFRTLSGKATKPIHYVVLISMATLEPALLLAKQDELKRSMPITHKDWSAPCVASCAILNIEQYKKQFGANSVRRLSAGG</sequence>
<evidence type="ECO:0000313" key="1">
    <source>
        <dbReference type="EMBL" id="OPH09596.1"/>
    </source>
</evidence>
<comment type="caution">
    <text evidence="1">The sequence shown here is derived from an EMBL/GenBank/DDBJ whole genome shotgun (WGS) entry which is preliminary data.</text>
</comment>
<dbReference type="Proteomes" id="UP000190056">
    <property type="component" value="Unassembled WGS sequence"/>
</dbReference>
<protein>
    <submittedName>
        <fullName evidence="1">Uncharacterized protein</fullName>
    </submittedName>
</protein>
<dbReference type="RefSeq" id="WP_071248148.1">
    <property type="nucleotide sequence ID" value="NZ_MTPU01000039.1"/>
</dbReference>
<gene>
    <name evidence="1" type="ORF">CENA302_09790</name>
</gene>
<organism evidence="1 2">
    <name type="scientific">Cylindrospermopsis raciborskii CENA302</name>
    <dbReference type="NCBI Taxonomy" id="1170768"/>
    <lineage>
        <taxon>Bacteria</taxon>
        <taxon>Bacillati</taxon>
        <taxon>Cyanobacteriota</taxon>
        <taxon>Cyanophyceae</taxon>
        <taxon>Nostocales</taxon>
        <taxon>Aphanizomenonaceae</taxon>
        <taxon>Cylindrospermopsis</taxon>
    </lineage>
</organism>
<dbReference type="EMBL" id="MTPU01000039">
    <property type="protein sequence ID" value="OPH09596.1"/>
    <property type="molecule type" value="Genomic_DNA"/>
</dbReference>
<evidence type="ECO:0000313" key="2">
    <source>
        <dbReference type="Proteomes" id="UP000190056"/>
    </source>
</evidence>
<reference evidence="1 2" key="1">
    <citation type="submission" date="2017-01" db="EMBL/GenBank/DDBJ databases">
        <authorList>
            <person name="Abreu V.A."/>
            <person name="Popin R.V."/>
            <person name="Rigonato J."/>
            <person name="Andreote A.P."/>
            <person name="Schaker P.C."/>
            <person name="Hoff-Risseti C."/>
            <person name="Alvarenga D.O."/>
            <person name="Varani A.M."/>
            <person name="Fiore M.F."/>
        </authorList>
    </citation>
    <scope>NUCLEOTIDE SEQUENCE [LARGE SCALE GENOMIC DNA]</scope>
    <source>
        <strain evidence="1 2">CENA302</strain>
    </source>
</reference>
<accession>A0A9Q5W965</accession>
<dbReference type="AlphaFoldDB" id="A0A9Q5W965"/>
<name>A0A9Q5W965_9CYAN</name>
<proteinExistence type="predicted"/>